<keyword evidence="3" id="KW-0732">Signal</keyword>
<comment type="caution">
    <text evidence="4">The sequence shown here is derived from an EMBL/GenBank/DDBJ whole genome shotgun (WGS) entry which is preliminary data.</text>
</comment>
<evidence type="ECO:0000313" key="4">
    <source>
        <dbReference type="EMBL" id="KYG67319.1"/>
    </source>
</evidence>
<evidence type="ECO:0000256" key="2">
    <source>
        <dbReference type="SAM" id="MobiDB-lite"/>
    </source>
</evidence>
<feature type="region of interest" description="Disordered" evidence="2">
    <location>
        <begin position="136"/>
        <end position="157"/>
    </location>
</feature>
<dbReference type="AlphaFoldDB" id="A0A150WSR5"/>
<dbReference type="Proteomes" id="UP000075320">
    <property type="component" value="Unassembled WGS sequence"/>
</dbReference>
<keyword evidence="1" id="KW-0175">Coiled coil</keyword>
<proteinExistence type="predicted"/>
<keyword evidence="5" id="KW-1185">Reference proteome</keyword>
<dbReference type="RefSeq" id="WP_061834893.1">
    <property type="nucleotide sequence ID" value="NZ_LUKE01000001.1"/>
</dbReference>
<feature type="coiled-coil region" evidence="1">
    <location>
        <begin position="46"/>
        <end position="73"/>
    </location>
</feature>
<gene>
    <name evidence="4" type="ORF">AZI86_09995</name>
</gene>
<organism evidence="4 5">
    <name type="scientific">Bdellovibrio bacteriovorus</name>
    <dbReference type="NCBI Taxonomy" id="959"/>
    <lineage>
        <taxon>Bacteria</taxon>
        <taxon>Pseudomonadati</taxon>
        <taxon>Bdellovibrionota</taxon>
        <taxon>Bdellovibrionia</taxon>
        <taxon>Bdellovibrionales</taxon>
        <taxon>Pseudobdellovibrionaceae</taxon>
        <taxon>Bdellovibrio</taxon>
    </lineage>
</organism>
<protein>
    <submittedName>
        <fullName evidence="4">Uncharacterized protein</fullName>
    </submittedName>
</protein>
<evidence type="ECO:0000256" key="3">
    <source>
        <dbReference type="SAM" id="SignalP"/>
    </source>
</evidence>
<name>A0A150WSR5_BDEBC</name>
<feature type="chain" id="PRO_5007573609" evidence="3">
    <location>
        <begin position="21"/>
        <end position="157"/>
    </location>
</feature>
<accession>A0A150WSR5</accession>
<dbReference type="OrthoDB" id="5293583at2"/>
<sequence>MRLWITILLLFNLFSAASLAAEKRNQLEELLIWKMSDELNLSSIEEKKFAEILKNLNEEKASLNQALQSSVEAMGKASTSKTKEAELAKYKRLTQNYGKLGEQEIDRLKPLLGVDRLVQYLNIKQDLTNKIKTLLSSENSGGKNAKPLPSPKIIEEK</sequence>
<dbReference type="EMBL" id="LUKE01000001">
    <property type="protein sequence ID" value="KYG67319.1"/>
    <property type="molecule type" value="Genomic_DNA"/>
</dbReference>
<reference evidence="4 5" key="1">
    <citation type="submission" date="2016-03" db="EMBL/GenBank/DDBJ databases">
        <authorList>
            <person name="Ploux O."/>
        </authorList>
    </citation>
    <scope>NUCLEOTIDE SEQUENCE [LARGE SCALE GENOMIC DNA]</scope>
    <source>
        <strain evidence="4 5">R0</strain>
    </source>
</reference>
<evidence type="ECO:0000313" key="5">
    <source>
        <dbReference type="Proteomes" id="UP000075320"/>
    </source>
</evidence>
<feature type="signal peptide" evidence="3">
    <location>
        <begin position="1"/>
        <end position="20"/>
    </location>
</feature>
<evidence type="ECO:0000256" key="1">
    <source>
        <dbReference type="SAM" id="Coils"/>
    </source>
</evidence>